<accession>A0A161VWJ5</accession>
<evidence type="ECO:0000313" key="3">
    <source>
        <dbReference type="Proteomes" id="UP000076552"/>
    </source>
</evidence>
<name>A0A161VWJ5_9PEZI</name>
<dbReference type="Gene3D" id="3.30.559.10">
    <property type="entry name" value="Chloramphenicol acetyltransferase-like domain"/>
    <property type="match status" value="1"/>
</dbReference>
<organism evidence="2 3">
    <name type="scientific">Colletotrichum tofieldiae</name>
    <dbReference type="NCBI Taxonomy" id="708197"/>
    <lineage>
        <taxon>Eukaryota</taxon>
        <taxon>Fungi</taxon>
        <taxon>Dikarya</taxon>
        <taxon>Ascomycota</taxon>
        <taxon>Pezizomycotina</taxon>
        <taxon>Sordariomycetes</taxon>
        <taxon>Hypocreomycetidae</taxon>
        <taxon>Glomerellales</taxon>
        <taxon>Glomerellaceae</taxon>
        <taxon>Colletotrichum</taxon>
        <taxon>Colletotrichum spaethianum species complex</taxon>
    </lineage>
</organism>
<feature type="domain" description="Condensation" evidence="1">
    <location>
        <begin position="35"/>
        <end position="218"/>
    </location>
</feature>
<dbReference type="InterPro" id="IPR001242">
    <property type="entry name" value="Condensation_dom"/>
</dbReference>
<sequence>MKVSETDWIGLVLRSPQLDLERVSCQDEGEAASIIAATWDERFVFGKPFIRYTIITYPDNSWDLITKLDHAVYDGTLLRILDEHYSSILRKQPIPRHTTFRDFVFHIFESDKSRSLAYWAKRLDRWDAAARLNQAPWAKAANPCTDGVIKRSLSTASVDQAAGLLGVTPSIFFQGAFQLWLARATARCDVGFDYLLTGRNVDLPEPQTINGTVANFLPDDFWAMTDHGDIGLDHIYQAAGFDREEVGNRALFIYQPFEPAPKDDPNADFRWLIMAKCKVRMPMPYALAVEIHKAVGKTHSLKLSYDTAVLGAEAAGRAADEIVEVIHRMINLKGDMLEKRIEDV</sequence>
<dbReference type="PANTHER" id="PTHR45527">
    <property type="entry name" value="NONRIBOSOMAL PEPTIDE SYNTHETASE"/>
    <property type="match status" value="1"/>
</dbReference>
<dbReference type="EMBL" id="LFIV01000005">
    <property type="protein sequence ID" value="KZL77795.1"/>
    <property type="molecule type" value="Genomic_DNA"/>
</dbReference>
<dbReference type="Gene3D" id="3.30.559.30">
    <property type="entry name" value="Nonribosomal peptide synthetase, condensation domain"/>
    <property type="match status" value="1"/>
</dbReference>
<evidence type="ECO:0000259" key="1">
    <source>
        <dbReference type="Pfam" id="PF00668"/>
    </source>
</evidence>
<protein>
    <submittedName>
        <fullName evidence="2">Nonribosomal peptide synthase</fullName>
    </submittedName>
</protein>
<dbReference type="PANTHER" id="PTHR45527:SF1">
    <property type="entry name" value="FATTY ACID SYNTHASE"/>
    <property type="match status" value="1"/>
</dbReference>
<evidence type="ECO:0000313" key="2">
    <source>
        <dbReference type="EMBL" id="KZL77795.1"/>
    </source>
</evidence>
<dbReference type="GO" id="GO:0031177">
    <property type="term" value="F:phosphopantetheine binding"/>
    <property type="evidence" value="ECO:0007669"/>
    <property type="project" value="TreeGrafter"/>
</dbReference>
<comment type="caution">
    <text evidence="2">The sequence shown here is derived from an EMBL/GenBank/DDBJ whole genome shotgun (WGS) entry which is preliminary data.</text>
</comment>
<dbReference type="AlphaFoldDB" id="A0A161VWJ5"/>
<dbReference type="Pfam" id="PF00668">
    <property type="entry name" value="Condensation"/>
    <property type="match status" value="1"/>
</dbReference>
<keyword evidence="3" id="KW-1185">Reference proteome</keyword>
<reference evidence="2 3" key="1">
    <citation type="submission" date="2015-06" db="EMBL/GenBank/DDBJ databases">
        <title>Survival trade-offs in plant roots during colonization by closely related pathogenic and mutualistic fungi.</title>
        <authorList>
            <person name="Hacquard S."/>
            <person name="Kracher B."/>
            <person name="Hiruma K."/>
            <person name="Weinman A."/>
            <person name="Muench P."/>
            <person name="Garrido Oter R."/>
            <person name="Ver Loren van Themaat E."/>
            <person name="Dallerey J.-F."/>
            <person name="Damm U."/>
            <person name="Henrissat B."/>
            <person name="Lespinet O."/>
            <person name="Thon M."/>
            <person name="Kemen E."/>
            <person name="McHardy A.C."/>
            <person name="Schulze-Lefert P."/>
            <person name="O'Connell R.J."/>
        </authorList>
    </citation>
    <scope>NUCLEOTIDE SEQUENCE [LARGE SCALE GENOMIC DNA]</scope>
    <source>
        <strain evidence="2 3">0861</strain>
    </source>
</reference>
<proteinExistence type="predicted"/>
<dbReference type="SUPFAM" id="SSF52777">
    <property type="entry name" value="CoA-dependent acyltransferases"/>
    <property type="match status" value="2"/>
</dbReference>
<dbReference type="Proteomes" id="UP000076552">
    <property type="component" value="Unassembled WGS sequence"/>
</dbReference>
<dbReference type="GO" id="GO:0005737">
    <property type="term" value="C:cytoplasm"/>
    <property type="evidence" value="ECO:0007669"/>
    <property type="project" value="TreeGrafter"/>
</dbReference>
<dbReference type="GO" id="GO:0003824">
    <property type="term" value="F:catalytic activity"/>
    <property type="evidence" value="ECO:0007669"/>
    <property type="project" value="InterPro"/>
</dbReference>
<dbReference type="GO" id="GO:0044550">
    <property type="term" value="P:secondary metabolite biosynthetic process"/>
    <property type="evidence" value="ECO:0007669"/>
    <property type="project" value="TreeGrafter"/>
</dbReference>
<dbReference type="STRING" id="708197.A0A161VWJ5"/>
<dbReference type="InterPro" id="IPR023213">
    <property type="entry name" value="CAT-like_dom_sf"/>
</dbReference>
<gene>
    <name evidence="2" type="ORF">CT0861_06640</name>
</gene>
<dbReference type="GO" id="GO:0043041">
    <property type="term" value="P:amino acid activation for nonribosomal peptide biosynthetic process"/>
    <property type="evidence" value="ECO:0007669"/>
    <property type="project" value="TreeGrafter"/>
</dbReference>